<evidence type="ECO:0008006" key="11">
    <source>
        <dbReference type="Google" id="ProtNLM"/>
    </source>
</evidence>
<evidence type="ECO:0000313" key="10">
    <source>
        <dbReference type="Proteomes" id="UP000242525"/>
    </source>
</evidence>
<dbReference type="InterPro" id="IPR026847">
    <property type="entry name" value="VPS13"/>
</dbReference>
<dbReference type="PANTHER" id="PTHR16166:SF93">
    <property type="entry name" value="INTERMEMBRANE LIPID TRANSFER PROTEIN VPS13"/>
    <property type="match status" value="1"/>
</dbReference>
<proteinExistence type="inferred from homology"/>
<dbReference type="InterPro" id="IPR026854">
    <property type="entry name" value="VPS13_N"/>
</dbReference>
<protein>
    <recommendedName>
        <fullName evidence="11">Vacuolar protein sorting-associated protein</fullName>
    </recommendedName>
</protein>
<feature type="domain" description="Vacuolar protein sorting-associated protein 13 VPS13 adaptor binding" evidence="7">
    <location>
        <begin position="1882"/>
        <end position="2457"/>
    </location>
</feature>
<dbReference type="PANTHER" id="PTHR16166">
    <property type="entry name" value="VACUOLAR PROTEIN SORTING-ASSOCIATED PROTEIN VPS13"/>
    <property type="match status" value="1"/>
</dbReference>
<accession>A0A0J9XE49</accession>
<sequence>MLESLVASLLNRFLGNYVQNFDPNQLNIGIWGGDVKLTNLTLKREALDQLKLPLDIIDGHLGQLVLQIPWSNLKNKPVKVLIEDVFLVAASKFNTFNDIDPDDEDRRAHILKLNKLAKYEMTSKFQADSNLSPEEARKQQSFTESLVNKIVDNLQITIRNIHVRFEDRSTGIPLSIGLSLEELSALSTDSDWNPCFIEESTGVTRKLTTLKSLSMYWNTNSESARESDDLLDFMAKATSTTIKEFQYILRPVSGVGHITLNKDPSEPATNAQLVFEDLGFVFDNEQYRDIILVAEEFRKYQQIMEYVRLRPKVPVEKDPKAWFKYAGDVILKQVRDNRKQWTWNYILERRQDKLRYIELYKKRETDVPGTITDAENEEFDLIEKKYPFSDLKFFRSLAKSELKREKKNQPAPEPQSWSSWIWGSSTATKEIAGEVVTEEQENEFYDAIEWDENQATEALDYKSDSIVLKVSTMLKTGSFTLRNDPHGNRSHDIMNVLFNGFKLEFDLRGGGNSFLADLSLQELRVDDGSPDTLFKQVVTVKSLSKDVLPQITHDDCQSQSIGLEPTFFGLTYEHNPLEGTADSNLFLKMQGITVFYNKLIVENVVRFFKPPKSHLQTVGALLNAAGATVEEFRDLTRMGLEYALQKHKTLNLKLDIQAPLIVIPSDITDVDSSCAIFDAGHISVESHLASKEIVEKVQKKQSEQYNEEDWKTLESLMYDRYNVKLHSTQFMIGSSLRNTMKDINTGFENSNTVVIDKVNVDFLVEVSILPEAHNITRFKTSGNLPLLQASISDEKYRILMLIIESSIPHFDSGVDIDDEETIDEFPGISTEAPALMLPDESDDDTSTVVSQKQAANDRQLLDFDFGVDKVSLSLNRCTSESTLEQDLLIDLSLHSFKIDLKVQDDNIIAHASLLDIVIEDHIQKLPPGELTKVVSSSDVNDKADNKLLTLAYNRDNLSGDQRIDLDLLTVKFVVTPKTILSLMDFARSTFNSSPDVNQTATPDPIDQEIMKDIPGSTSTTVASSSSAAGKLDLKIQLRSIIFVLNDDGIKVATFQLDQAQADVELISEDISVHARIGQLSLHDDMNEGVSRNSLLRTLVSLEDNDLAELRYKTFNHTSESMDYSSMIFFRAGSIRVNLVQEPLARLSTFLSRFSQMKKFYDAARDAAMTQAKQIDSANNIQFDVLISSPIVVLPRLTGPTNCDLLIAHLGDIFARNEFTNSTENNIVAGIRSIKLSSEIGDVPLDVLGNVDLAFNAVYNTDTSVTSVKGFLSDANIKLTELQLEFLLEASSALSSIVSGDSGLQEAEINELGQELGIKGNLESLGLVGNNSLSDERLDKDSNKLSLEFDVRRISVSLFDKTKSVKSDGEELDKFALSKFSLNKTKFSLQIKGNGDINTDVAIKSFTVEDTRHDKDNRFTEIIPAASKSVSNQFIAAASLKEGSNGNKLLKADLTVTNPRIILAIDYLAALKLFSDSAFPSSKPIGDKLGLETIVEEEESGFTPEFSSETSAMPLASETPSAESKLEIEYNVKITDSSVILLSDPKLADTEAIVFKVDLISLSQKDDVIKTNINDVGMFLCRMNRFYDNRLRIIDDFSVCSVLDMSPGIISKVDVSCEALVLRLSLRDVLLALDIFKRASEMASPGTEPNSTLASVKKEHSDNSKIKKLDTGSGNAPTTLSRRRSSINFSGRRPSLIQSTPVAPVMKFVEQRLRVEFEGLRLVIIGTVHELPMLDGCVRPFTVTANNWSGMSSKFFAAATVDTFWNIYNHEKSAWEPLLEPWNVTFEASKPKPDQIAIDVKSDKKAEATVTALTISTLNKALNYFSEDIDFLSKTREKATLYRIENQTGFDIEIWATQDSTTDSTKHKTVVRDGEEIPWNFDDWHTMRENLSVDLQKVELNIKLNGIPFDILSNVSVASIGETLYDLKHSRDGPNGQLVCEVVLTDTVKRVILRSPLTFENETQVPIEMCLDSSANGSRHWTIKPGHSQSVPINHHSREAVSFRPDGNYGFGWSDNPVHWQNLLSRPKAYSCTASANSDIKFFIQFTITNKKLTPAAASGNTYPGSLRVVLTPPIEVTNLLPFNMTYRIYDKSTGKDWKNTLKKGATSAVHVVEPSRLLLLSVHPESESGYDRSDFAVINAPLSASDFSREYQMLLRSPRDGQKLKLNIHYLEDDTVKGNFCRIQIYTPYLILNKTGLDLHIQSRFSTATSKVQYSDDHSAMGFGAPKMWSFERDSRSNRANIKVGNSAWSGPLSFDTLGKDSEVVIHSELGQKSLCLGLHVEKGVGKYHMTKVITLTPRFIIHNELDRDIYINDPGSNDVLVVSAGALHSLEFLYESSKRQLLASFDKEHWSSPFAIENVGRNHLRMFNSTDSVDSLLRINILLEDATLFLHIDDSSKNWPYVIQNYTDHSLTVFQSNPYVDAAGYIDTSIKADFKPIEYTIPAKTSVPYAWDFPAGIVRELVIKIGDQDRRIQFSEIGTLEPMKLGEDGEEVLDISVVADGPTQILMITEIEGPLSVYQFAATREFRTSDTASNTSKKNKKFDEGNVSMIVRVNLEGMGISLINKHMQELCYTTFRGAALQYRVSEIYETFTMKLKWLQIDNQLPNSVFPILLYPSIIAQDSVELEYHPTFSGSVTKVRDDSYGVLFLKHATVLLQQISVQLDEDFVFAFIDFIDSTQSVSQQKDVLCDEKLVIPEPINETSGLDMYFEVLHIQPAQMDLSFVRTTERSTEDEDNGSSQNTLMFFFDVLTMALGNINDAPIRLNALLIENVYIPLPMLYQSIQTHYSQNFFYQMHKLLGSADFLGNPVGLFNNMSSGFMDLFYEPYQGYIVNESPHDLGIGIAKGGLSFMKKSIFGISDSVSKVTGSISKGLSAATMDQAYQSRRNINRARNRPSHALTGIASGANSFVEGITSGVSGLALAPVQGASEEGAMGFFKGLGKGLIGLPTKTAIGLLDMASSVSEGVKNTTTLLDTKSISRIRPPRFIARDGIIRPYNHDEAEAQIWLKTANRGQYYNDQYISHIPLACDSRSVNESKERVVIITYSRIILLNTSSMTTEWEVRFEELQAITMERTGLALTLRGGVQGPFVPLRNASDRKKMYNELGVAVNEFNRKLR</sequence>
<dbReference type="InterPro" id="IPR056748">
    <property type="entry name" value="VPS13-like_C"/>
</dbReference>
<evidence type="ECO:0000259" key="6">
    <source>
        <dbReference type="Pfam" id="PF25033"/>
    </source>
</evidence>
<evidence type="ECO:0000259" key="5">
    <source>
        <dbReference type="Pfam" id="PF12624"/>
    </source>
</evidence>
<dbReference type="GO" id="GO:0006623">
    <property type="term" value="P:protein targeting to vacuole"/>
    <property type="evidence" value="ECO:0007669"/>
    <property type="project" value="TreeGrafter"/>
</dbReference>
<evidence type="ECO:0000259" key="8">
    <source>
        <dbReference type="Pfam" id="PF25037"/>
    </source>
</evidence>
<reference evidence="9" key="1">
    <citation type="submission" date="2014-03" db="EMBL/GenBank/DDBJ databases">
        <authorList>
            <person name="Casaregola S."/>
        </authorList>
    </citation>
    <scope>NUCLEOTIDE SEQUENCE [LARGE SCALE GENOMIC DNA]</scope>
    <source>
        <strain evidence="9">CLIB 918</strain>
    </source>
</reference>
<dbReference type="Pfam" id="PF25036">
    <property type="entry name" value="VPS13_VAB"/>
    <property type="match status" value="1"/>
</dbReference>
<dbReference type="Pfam" id="PF25037">
    <property type="entry name" value="VPS13_C"/>
    <property type="match status" value="1"/>
</dbReference>
<dbReference type="GO" id="GO:0006869">
    <property type="term" value="P:lipid transport"/>
    <property type="evidence" value="ECO:0007669"/>
    <property type="project" value="UniProtKB-KW"/>
</dbReference>
<dbReference type="GO" id="GO:0045324">
    <property type="term" value="P:late endosome to vacuole transport"/>
    <property type="evidence" value="ECO:0007669"/>
    <property type="project" value="TreeGrafter"/>
</dbReference>
<feature type="compositionally biased region" description="Basic and acidic residues" evidence="4">
    <location>
        <begin position="1655"/>
        <end position="1669"/>
    </location>
</feature>
<dbReference type="GO" id="GO:0045053">
    <property type="term" value="P:protein retention in Golgi apparatus"/>
    <property type="evidence" value="ECO:0007669"/>
    <property type="project" value="TreeGrafter"/>
</dbReference>
<dbReference type="Pfam" id="PF25033">
    <property type="entry name" value="VPS13_M"/>
    <property type="match status" value="1"/>
</dbReference>
<keyword evidence="10" id="KW-1185">Reference proteome</keyword>
<dbReference type="Pfam" id="PF12624">
    <property type="entry name" value="VPS13_N"/>
    <property type="match status" value="1"/>
</dbReference>
<organism evidence="9 10">
    <name type="scientific">Geotrichum candidum</name>
    <name type="common">Oospora lactis</name>
    <name type="synonym">Dipodascus geotrichum</name>
    <dbReference type="NCBI Taxonomy" id="1173061"/>
    <lineage>
        <taxon>Eukaryota</taxon>
        <taxon>Fungi</taxon>
        <taxon>Dikarya</taxon>
        <taxon>Ascomycota</taxon>
        <taxon>Saccharomycotina</taxon>
        <taxon>Dipodascomycetes</taxon>
        <taxon>Dipodascales</taxon>
        <taxon>Dipodascaceae</taxon>
        <taxon>Geotrichum</taxon>
    </lineage>
</organism>
<dbReference type="EMBL" id="CCBN010000012">
    <property type="protein sequence ID" value="CDO55753.1"/>
    <property type="molecule type" value="Genomic_DNA"/>
</dbReference>
<keyword evidence="3" id="KW-0445">Lipid transport</keyword>
<evidence type="ECO:0000256" key="4">
    <source>
        <dbReference type="SAM" id="MobiDB-lite"/>
    </source>
</evidence>
<gene>
    <name evidence="9" type="ORF">BN980_GECA12s01869g</name>
</gene>
<dbReference type="InterPro" id="IPR009543">
    <property type="entry name" value="VPS13_VAB"/>
</dbReference>
<evidence type="ECO:0000256" key="1">
    <source>
        <dbReference type="ARBA" id="ARBA00006545"/>
    </source>
</evidence>
<feature type="domain" description="Chorein N-terminal" evidence="5">
    <location>
        <begin position="1"/>
        <end position="990"/>
    </location>
</feature>
<dbReference type="STRING" id="1173061.A0A0J9XE49"/>
<comment type="similarity">
    <text evidence="1">Belongs to the VPS13 family.</text>
</comment>
<evidence type="ECO:0000256" key="2">
    <source>
        <dbReference type="ARBA" id="ARBA00022448"/>
    </source>
</evidence>
<keyword evidence="2" id="KW-0813">Transport</keyword>
<dbReference type="OrthoDB" id="428159at2759"/>
<dbReference type="Proteomes" id="UP000242525">
    <property type="component" value="Unassembled WGS sequence"/>
</dbReference>
<comment type="caution">
    <text evidence="9">The sequence shown here is derived from an EMBL/GenBank/DDBJ whole genome shotgun (WGS) entry which is preliminary data.</text>
</comment>
<feature type="domain" description="Intermembrane lipid transfer protein VPS13-like C-terminal" evidence="8">
    <location>
        <begin position="2981"/>
        <end position="3094"/>
    </location>
</feature>
<name>A0A0J9XE49_GEOCN</name>
<feature type="region of interest" description="Disordered" evidence="4">
    <location>
        <begin position="1641"/>
        <end position="1680"/>
    </location>
</feature>
<evidence type="ECO:0000259" key="7">
    <source>
        <dbReference type="Pfam" id="PF25036"/>
    </source>
</evidence>
<evidence type="ECO:0000256" key="3">
    <source>
        <dbReference type="ARBA" id="ARBA00023055"/>
    </source>
</evidence>
<dbReference type="InterPro" id="IPR056747">
    <property type="entry name" value="VPS13-like_M"/>
</dbReference>
<dbReference type="GO" id="GO:0007005">
    <property type="term" value="P:mitochondrion organization"/>
    <property type="evidence" value="ECO:0007669"/>
    <property type="project" value="TreeGrafter"/>
</dbReference>
<evidence type="ECO:0000313" key="9">
    <source>
        <dbReference type="EMBL" id="CDO55753.1"/>
    </source>
</evidence>
<feature type="domain" description="VPS13-like middle region" evidence="6">
    <location>
        <begin position="1047"/>
        <end position="1816"/>
    </location>
</feature>